<dbReference type="GeneID" id="69982427"/>
<name>A0A0F5JJY7_9BACT</name>
<dbReference type="Pfam" id="PF14055">
    <property type="entry name" value="NVEALA"/>
    <property type="match status" value="1"/>
</dbReference>
<keyword evidence="1" id="KW-0732">Signal</keyword>
<dbReference type="PATRIC" id="fig|927665.4.peg.1234"/>
<evidence type="ECO:0008006" key="4">
    <source>
        <dbReference type="Google" id="ProtNLM"/>
    </source>
</evidence>
<dbReference type="InterPro" id="IPR025905">
    <property type="entry name" value="NVEALA"/>
</dbReference>
<protein>
    <recommendedName>
        <fullName evidence="4">NVEALA family protein</fullName>
    </recommendedName>
</protein>
<dbReference type="HOGENOM" id="CLU_173809_0_4_10"/>
<dbReference type="EMBL" id="AQHV01000008">
    <property type="protein sequence ID" value="KKB57762.1"/>
    <property type="molecule type" value="Genomic_DNA"/>
</dbReference>
<organism evidence="2 3">
    <name type="scientific">Parabacteroides goldsteinii DSM 19448 = WAL 12034</name>
    <dbReference type="NCBI Taxonomy" id="927665"/>
    <lineage>
        <taxon>Bacteria</taxon>
        <taxon>Pseudomonadati</taxon>
        <taxon>Bacteroidota</taxon>
        <taxon>Bacteroidia</taxon>
        <taxon>Bacteroidales</taxon>
        <taxon>Tannerellaceae</taxon>
        <taxon>Parabacteroides</taxon>
    </lineage>
</organism>
<gene>
    <name evidence="2" type="ORF">HMPREF1535_01209</name>
</gene>
<dbReference type="AlphaFoldDB" id="A0A0F5JJY7"/>
<comment type="caution">
    <text evidence="2">The sequence shown here is derived from an EMBL/GenBank/DDBJ whole genome shotgun (WGS) entry which is preliminary data.</text>
</comment>
<feature type="signal peptide" evidence="1">
    <location>
        <begin position="1"/>
        <end position="17"/>
    </location>
</feature>
<accession>A0A0F5JJY7</accession>
<evidence type="ECO:0000313" key="3">
    <source>
        <dbReference type="Proteomes" id="UP000033047"/>
    </source>
</evidence>
<dbReference type="RefSeq" id="WP_007655612.1">
    <property type="nucleotide sequence ID" value="NZ_KQ033912.1"/>
</dbReference>
<feature type="chain" id="PRO_5002490489" description="NVEALA family protein" evidence="1">
    <location>
        <begin position="18"/>
        <end position="91"/>
    </location>
</feature>
<reference evidence="2 3" key="1">
    <citation type="submission" date="2013-04" db="EMBL/GenBank/DDBJ databases">
        <title>The Genome Sequence of Parabacteroides goldsteinii DSM 19448.</title>
        <authorList>
            <consortium name="The Broad Institute Genomics Platform"/>
            <person name="Earl A."/>
            <person name="Ward D."/>
            <person name="Feldgarden M."/>
            <person name="Gevers D."/>
            <person name="Martens E."/>
            <person name="Sakamoto M."/>
            <person name="Benno Y."/>
            <person name="Song Y."/>
            <person name="Liu C."/>
            <person name="Lee J."/>
            <person name="Bolanos M."/>
            <person name="Vaisanen M.L."/>
            <person name="Finegold S.M."/>
            <person name="Walker B."/>
            <person name="Young S."/>
            <person name="Zeng Q."/>
            <person name="Gargeya S."/>
            <person name="Fitzgerald M."/>
            <person name="Haas B."/>
            <person name="Abouelleil A."/>
            <person name="Allen A.W."/>
            <person name="Alvarado L."/>
            <person name="Arachchi H.M."/>
            <person name="Berlin A.M."/>
            <person name="Chapman S.B."/>
            <person name="Gainer-Dewar J."/>
            <person name="Goldberg J."/>
            <person name="Griggs A."/>
            <person name="Gujja S."/>
            <person name="Hansen M."/>
            <person name="Howarth C."/>
            <person name="Imamovic A."/>
            <person name="Ireland A."/>
            <person name="Larimer J."/>
            <person name="McCowan C."/>
            <person name="Murphy C."/>
            <person name="Pearson M."/>
            <person name="Poon T.W."/>
            <person name="Priest M."/>
            <person name="Roberts A."/>
            <person name="Saif S."/>
            <person name="Shea T."/>
            <person name="Sisk P."/>
            <person name="Sykes S."/>
            <person name="Wortman J."/>
            <person name="Nusbaum C."/>
            <person name="Birren B."/>
        </authorList>
    </citation>
    <scope>NUCLEOTIDE SEQUENCE [LARGE SCALE GENOMIC DNA]</scope>
    <source>
        <strain evidence="2 3">DSM 19448</strain>
    </source>
</reference>
<sequence>MKKKIFGAALISAMAVAAGWNFNQSKNETQLSDLALANVEALANGESGGSFGCGNAAYEWDSDWYEDTKNFTKCRSGCPEGSGTEPKYMNC</sequence>
<proteinExistence type="predicted"/>
<dbReference type="Proteomes" id="UP000033047">
    <property type="component" value="Unassembled WGS sequence"/>
</dbReference>
<dbReference type="STRING" id="927665.HMPREF1535_01209"/>
<evidence type="ECO:0000256" key="1">
    <source>
        <dbReference type="SAM" id="SignalP"/>
    </source>
</evidence>
<evidence type="ECO:0000313" key="2">
    <source>
        <dbReference type="EMBL" id="KKB57762.1"/>
    </source>
</evidence>